<name>A0ACB8BKI3_9AGAM</name>
<dbReference type="Proteomes" id="UP000790709">
    <property type="component" value="Unassembled WGS sequence"/>
</dbReference>
<gene>
    <name evidence="1" type="ORF">BV22DRAFT_1046452</name>
</gene>
<proteinExistence type="predicted"/>
<comment type="caution">
    <text evidence="1">The sequence shown here is derived from an EMBL/GenBank/DDBJ whole genome shotgun (WGS) entry which is preliminary data.</text>
</comment>
<evidence type="ECO:0000313" key="2">
    <source>
        <dbReference type="Proteomes" id="UP000790709"/>
    </source>
</evidence>
<organism evidence="1 2">
    <name type="scientific">Leucogyrophana mollusca</name>
    <dbReference type="NCBI Taxonomy" id="85980"/>
    <lineage>
        <taxon>Eukaryota</taxon>
        <taxon>Fungi</taxon>
        <taxon>Dikarya</taxon>
        <taxon>Basidiomycota</taxon>
        <taxon>Agaricomycotina</taxon>
        <taxon>Agaricomycetes</taxon>
        <taxon>Agaricomycetidae</taxon>
        <taxon>Boletales</taxon>
        <taxon>Boletales incertae sedis</taxon>
        <taxon>Leucogyrophana</taxon>
    </lineage>
</organism>
<keyword evidence="2" id="KW-1185">Reference proteome</keyword>
<reference evidence="1" key="1">
    <citation type="journal article" date="2021" name="New Phytol.">
        <title>Evolutionary innovations through gain and loss of genes in the ectomycorrhizal Boletales.</title>
        <authorList>
            <person name="Wu G."/>
            <person name="Miyauchi S."/>
            <person name="Morin E."/>
            <person name="Kuo A."/>
            <person name="Drula E."/>
            <person name="Varga T."/>
            <person name="Kohler A."/>
            <person name="Feng B."/>
            <person name="Cao Y."/>
            <person name="Lipzen A."/>
            <person name="Daum C."/>
            <person name="Hundley H."/>
            <person name="Pangilinan J."/>
            <person name="Johnson J."/>
            <person name="Barry K."/>
            <person name="LaButti K."/>
            <person name="Ng V."/>
            <person name="Ahrendt S."/>
            <person name="Min B."/>
            <person name="Choi I.G."/>
            <person name="Park H."/>
            <person name="Plett J.M."/>
            <person name="Magnuson J."/>
            <person name="Spatafora J.W."/>
            <person name="Nagy L.G."/>
            <person name="Henrissat B."/>
            <person name="Grigoriev I.V."/>
            <person name="Yang Z.L."/>
            <person name="Xu J."/>
            <person name="Martin F.M."/>
        </authorList>
    </citation>
    <scope>NUCLEOTIDE SEQUENCE</scope>
    <source>
        <strain evidence="1">KUC20120723A-06</strain>
    </source>
</reference>
<evidence type="ECO:0000313" key="1">
    <source>
        <dbReference type="EMBL" id="KAH7925865.1"/>
    </source>
</evidence>
<sequence>MPIASDSRDGGIAAMNTDVQDSIYGLMSATSMASYRCTSKANNRALQDYMKHRKTVMLAQFVTNVPNFDNMLRVTNSVLSGSLVVRLLFPRLNDMWNLKDMDLYTTVERSTEVVDFLVADQYKVADPSIVANDYNRTTVKSVVTLLKGTRKVNVIASTTASPLYPIFHFHSTAVMNYMSADILFSAYPAYTTAFSSIINASNLRNGKFNVKFCQALVKYSKRGFAVVACPAHEYVEDTVSPDKCHDPLECPQHIRNTHDEGCLRISFDSAVNAFEVENGIDESTIVWCIGGNCCTGTRGEIEPFVLIA</sequence>
<accession>A0ACB8BKI3</accession>
<dbReference type="EMBL" id="MU266393">
    <property type="protein sequence ID" value="KAH7925865.1"/>
    <property type="molecule type" value="Genomic_DNA"/>
</dbReference>
<protein>
    <submittedName>
        <fullName evidence="1">Uncharacterized protein</fullName>
    </submittedName>
</protein>